<evidence type="ECO:0000259" key="5">
    <source>
        <dbReference type="PROSITE" id="PS50860"/>
    </source>
</evidence>
<dbReference type="Proteomes" id="UP001652461">
    <property type="component" value="Unassembled WGS sequence"/>
</dbReference>
<dbReference type="Pfam" id="PF01411">
    <property type="entry name" value="tRNA-synt_2c"/>
    <property type="match status" value="1"/>
</dbReference>
<evidence type="ECO:0000256" key="3">
    <source>
        <dbReference type="ARBA" id="ARBA00022723"/>
    </source>
</evidence>
<reference evidence="6 7" key="1">
    <citation type="journal article" date="2021" name="ISME Commun">
        <title>Automated analysis of genomic sequences facilitates high-throughput and comprehensive description of bacteria.</title>
        <authorList>
            <person name="Hitch T.C.A."/>
        </authorList>
    </citation>
    <scope>NUCLEOTIDE SEQUENCE [LARGE SCALE GENOMIC DNA]</scope>
    <source>
        <strain evidence="6 7">Sanger_04</strain>
    </source>
</reference>
<dbReference type="InterPro" id="IPR012947">
    <property type="entry name" value="tRNA_SAD"/>
</dbReference>
<dbReference type="Gene3D" id="3.30.980.10">
    <property type="entry name" value="Threonyl-trna Synthetase, Chain A, domain 2"/>
    <property type="match status" value="1"/>
</dbReference>
<dbReference type="InterPro" id="IPR009000">
    <property type="entry name" value="Transl_B-barrel_sf"/>
</dbReference>
<dbReference type="InterPro" id="IPR018165">
    <property type="entry name" value="Ala-tRNA-synth_IIc_core"/>
</dbReference>
<dbReference type="InterPro" id="IPR003156">
    <property type="entry name" value="DHHA1_dom"/>
</dbReference>
<comment type="subcellular location">
    <subcellularLocation>
        <location evidence="2">Cytoplasm</location>
    </subcellularLocation>
</comment>
<dbReference type="PANTHER" id="PTHR43462">
    <property type="entry name" value="ALANYL-TRNA EDITING PROTEIN"/>
    <property type="match status" value="1"/>
</dbReference>
<dbReference type="InterPro" id="IPR051335">
    <property type="entry name" value="Alanyl-tRNA_Editing_Enzymes"/>
</dbReference>
<dbReference type="RefSeq" id="WP_158364977.1">
    <property type="nucleotide sequence ID" value="NZ_JAOQKC010000024.1"/>
</dbReference>
<dbReference type="InterPro" id="IPR018163">
    <property type="entry name" value="Thr/Ala-tRNA-synth_IIc_edit"/>
</dbReference>
<keyword evidence="4" id="KW-0862">Zinc</keyword>
<proteinExistence type="predicted"/>
<dbReference type="SUPFAM" id="SSF55186">
    <property type="entry name" value="ThrRS/AlaRS common domain"/>
    <property type="match status" value="1"/>
</dbReference>
<evidence type="ECO:0000256" key="4">
    <source>
        <dbReference type="ARBA" id="ARBA00022833"/>
    </source>
</evidence>
<dbReference type="Gene3D" id="2.40.30.130">
    <property type="match status" value="1"/>
</dbReference>
<keyword evidence="7" id="KW-1185">Reference proteome</keyword>
<dbReference type="EMBL" id="JAOQKC010000024">
    <property type="protein sequence ID" value="MCU6698056.1"/>
    <property type="molecule type" value="Genomic_DNA"/>
</dbReference>
<evidence type="ECO:0000256" key="2">
    <source>
        <dbReference type="ARBA" id="ARBA00004496"/>
    </source>
</evidence>
<organism evidence="6 7">
    <name type="scientific">Laedolimicola ammoniilytica</name>
    <dbReference type="NCBI Taxonomy" id="2981771"/>
    <lineage>
        <taxon>Bacteria</taxon>
        <taxon>Bacillati</taxon>
        <taxon>Bacillota</taxon>
        <taxon>Clostridia</taxon>
        <taxon>Lachnospirales</taxon>
        <taxon>Lachnospiraceae</taxon>
        <taxon>Laedolimicola</taxon>
    </lineage>
</organism>
<dbReference type="SUPFAM" id="SSF50447">
    <property type="entry name" value="Translation proteins"/>
    <property type="match status" value="1"/>
</dbReference>
<accession>A0ABT2S0E0</accession>
<dbReference type="Gene3D" id="3.10.310.40">
    <property type="match status" value="1"/>
</dbReference>
<feature type="domain" description="Alanyl-transfer RNA synthetases family profile" evidence="5">
    <location>
        <begin position="1"/>
        <end position="235"/>
    </location>
</feature>
<dbReference type="PANTHER" id="PTHR43462:SF1">
    <property type="entry name" value="ALANYL-TRNA EDITING PROTEIN AARSD1"/>
    <property type="match status" value="1"/>
</dbReference>
<sequence>MTDRLYYEDSHLTEFPAVVTACEQEKDFWKVALDQTAFFPEGGGQAGDTGYLGDVEVFDTHEKNGEIWHYTRQPLEVGAEVKGVLDWEKRFSRMQQHSGEHIVSGLIHTRFGYDNVGFHLGEEEVTMDFNGPITKKELLEVETAANQVVFGNVPIQISYPSKEELAVLDYRSKIEIEGQVRIVTIPDIDVCACCAPHVNTTGEIGLIKLTNVQSHRGGVRVNLLAGDRALRDYREKESSVKAVSVLLSAKEAVVADAVERLKQENFRLTGQLMALSKTLIQNKAASVAEGTANPIFFEDNLDADTSREFVNLLSARCSGIACLFIGNDESGYRYIFGSKTEDTRPLCKALNGQFGGKGGGKPEMVQGSLSGTQEELMGAVETFLRS</sequence>
<dbReference type="Pfam" id="PF02272">
    <property type="entry name" value="DHHA1"/>
    <property type="match status" value="1"/>
</dbReference>
<dbReference type="PROSITE" id="PS50860">
    <property type="entry name" value="AA_TRNA_LIGASE_II_ALA"/>
    <property type="match status" value="1"/>
</dbReference>
<gene>
    <name evidence="6" type="ORF">OCV63_14330</name>
</gene>
<keyword evidence="3" id="KW-0479">Metal-binding</keyword>
<protein>
    <submittedName>
        <fullName evidence="6">Alanyl-tRNA editing protein</fullName>
    </submittedName>
</protein>
<comment type="caution">
    <text evidence="6">The sequence shown here is derived from an EMBL/GenBank/DDBJ whole genome shotgun (WGS) entry which is preliminary data.</text>
</comment>
<dbReference type="Pfam" id="PF07973">
    <property type="entry name" value="tRNA_SAD"/>
    <property type="match status" value="1"/>
</dbReference>
<evidence type="ECO:0000313" key="6">
    <source>
        <dbReference type="EMBL" id="MCU6698056.1"/>
    </source>
</evidence>
<dbReference type="SMART" id="SM00863">
    <property type="entry name" value="tRNA_SAD"/>
    <property type="match status" value="1"/>
</dbReference>
<dbReference type="InterPro" id="IPR018164">
    <property type="entry name" value="Ala-tRNA-synth_IIc_N"/>
</dbReference>
<evidence type="ECO:0000256" key="1">
    <source>
        <dbReference type="ARBA" id="ARBA00001947"/>
    </source>
</evidence>
<comment type="cofactor">
    <cofactor evidence="1">
        <name>Zn(2+)</name>
        <dbReference type="ChEBI" id="CHEBI:29105"/>
    </cofactor>
</comment>
<evidence type="ECO:0000313" key="7">
    <source>
        <dbReference type="Proteomes" id="UP001652461"/>
    </source>
</evidence>
<name>A0ABT2S0E0_9FIRM</name>